<dbReference type="eggNOG" id="COG2205">
    <property type="taxonomic scope" value="Bacteria"/>
</dbReference>
<keyword evidence="7" id="KW-1133">Transmembrane helix</keyword>
<dbReference type="InterPro" id="IPR050351">
    <property type="entry name" value="BphY/WalK/GraS-like"/>
</dbReference>
<dbReference type="PRINTS" id="PR00344">
    <property type="entry name" value="BCTRLSENSOR"/>
</dbReference>
<keyword evidence="6" id="KW-0902">Two-component regulatory system</keyword>
<dbReference type="Pfam" id="PF00512">
    <property type="entry name" value="HisKA"/>
    <property type="match status" value="1"/>
</dbReference>
<dbReference type="FunFam" id="3.30.565.10:FF:000006">
    <property type="entry name" value="Sensor histidine kinase WalK"/>
    <property type="match status" value="1"/>
</dbReference>
<keyword evidence="5 9" id="KW-0418">Kinase</keyword>
<gene>
    <name evidence="9" type="ORF">LO80_08365</name>
</gene>
<dbReference type="SMART" id="SM00388">
    <property type="entry name" value="HisKA"/>
    <property type="match status" value="1"/>
</dbReference>
<feature type="transmembrane region" description="Helical" evidence="7">
    <location>
        <begin position="26"/>
        <end position="46"/>
    </location>
</feature>
<dbReference type="RefSeq" id="WP_040010354.1">
    <property type="nucleotide sequence ID" value="NZ_CP009574.1"/>
</dbReference>
<dbReference type="Gene3D" id="3.30.565.10">
    <property type="entry name" value="Histidine kinase-like ATPase, C-terminal domain"/>
    <property type="match status" value="1"/>
</dbReference>
<evidence type="ECO:0000256" key="5">
    <source>
        <dbReference type="ARBA" id="ARBA00022777"/>
    </source>
</evidence>
<dbReference type="GO" id="GO:0005886">
    <property type="term" value="C:plasma membrane"/>
    <property type="evidence" value="ECO:0007669"/>
    <property type="project" value="TreeGrafter"/>
</dbReference>
<keyword evidence="3" id="KW-0597">Phosphoprotein</keyword>
<feature type="domain" description="Histidine kinase" evidence="8">
    <location>
        <begin position="141"/>
        <end position="348"/>
    </location>
</feature>
<organism evidence="9 10">
    <name type="scientific">Candidatus Francisella endociliophora</name>
    <dbReference type="NCBI Taxonomy" id="653937"/>
    <lineage>
        <taxon>Bacteria</taxon>
        <taxon>Pseudomonadati</taxon>
        <taxon>Pseudomonadota</taxon>
        <taxon>Gammaproteobacteria</taxon>
        <taxon>Thiotrichales</taxon>
        <taxon>Francisellaceae</taxon>
        <taxon>Francisella</taxon>
    </lineage>
</organism>
<evidence type="ECO:0000259" key="8">
    <source>
        <dbReference type="PROSITE" id="PS50109"/>
    </source>
</evidence>
<dbReference type="AlphaFoldDB" id="A0A097ER01"/>
<dbReference type="InterPro" id="IPR005467">
    <property type="entry name" value="His_kinase_dom"/>
</dbReference>
<dbReference type="STRING" id="1547445.LO80_08365"/>
<dbReference type="KEGG" id="frf:LO80_08365"/>
<keyword evidence="10" id="KW-1185">Reference proteome</keyword>
<proteinExistence type="predicted"/>
<dbReference type="InterPro" id="IPR036097">
    <property type="entry name" value="HisK_dim/P_sf"/>
</dbReference>
<protein>
    <recommendedName>
        <fullName evidence="2">histidine kinase</fullName>
        <ecNumber evidence="2">2.7.13.3</ecNumber>
    </recommendedName>
</protein>
<dbReference type="HOGENOM" id="CLU_000445_89_3_6"/>
<feature type="transmembrane region" description="Helical" evidence="7">
    <location>
        <begin position="58"/>
        <end position="82"/>
    </location>
</feature>
<dbReference type="PANTHER" id="PTHR45453:SF1">
    <property type="entry name" value="PHOSPHATE REGULON SENSOR PROTEIN PHOR"/>
    <property type="match status" value="1"/>
</dbReference>
<dbReference type="Gene3D" id="1.10.287.130">
    <property type="match status" value="1"/>
</dbReference>
<comment type="catalytic activity">
    <reaction evidence="1">
        <text>ATP + protein L-histidine = ADP + protein N-phospho-L-histidine.</text>
        <dbReference type="EC" id="2.7.13.3"/>
    </reaction>
</comment>
<dbReference type="SUPFAM" id="SSF47384">
    <property type="entry name" value="Homodimeric domain of signal transducing histidine kinase"/>
    <property type="match status" value="1"/>
</dbReference>
<evidence type="ECO:0000256" key="2">
    <source>
        <dbReference type="ARBA" id="ARBA00012438"/>
    </source>
</evidence>
<dbReference type="GO" id="GO:0004721">
    <property type="term" value="F:phosphoprotein phosphatase activity"/>
    <property type="evidence" value="ECO:0007669"/>
    <property type="project" value="TreeGrafter"/>
</dbReference>
<dbReference type="Pfam" id="PF02518">
    <property type="entry name" value="HATPase_c"/>
    <property type="match status" value="1"/>
</dbReference>
<dbReference type="GO" id="GO:0000155">
    <property type="term" value="F:phosphorelay sensor kinase activity"/>
    <property type="evidence" value="ECO:0007669"/>
    <property type="project" value="InterPro"/>
</dbReference>
<dbReference type="GO" id="GO:0016036">
    <property type="term" value="P:cellular response to phosphate starvation"/>
    <property type="evidence" value="ECO:0007669"/>
    <property type="project" value="TreeGrafter"/>
</dbReference>
<evidence type="ECO:0000313" key="10">
    <source>
        <dbReference type="Proteomes" id="UP000029672"/>
    </source>
</evidence>
<dbReference type="CDD" id="cd00082">
    <property type="entry name" value="HisKA"/>
    <property type="match status" value="1"/>
</dbReference>
<name>A0A097ER01_9GAMM</name>
<dbReference type="InterPro" id="IPR003661">
    <property type="entry name" value="HisK_dim/P_dom"/>
</dbReference>
<dbReference type="InterPro" id="IPR003594">
    <property type="entry name" value="HATPase_dom"/>
</dbReference>
<evidence type="ECO:0000256" key="4">
    <source>
        <dbReference type="ARBA" id="ARBA00022679"/>
    </source>
</evidence>
<dbReference type="OrthoDB" id="9804645at2"/>
<evidence type="ECO:0000256" key="1">
    <source>
        <dbReference type="ARBA" id="ARBA00000085"/>
    </source>
</evidence>
<keyword evidence="7" id="KW-0812">Transmembrane</keyword>
<keyword evidence="4" id="KW-0808">Transferase</keyword>
<evidence type="ECO:0000256" key="6">
    <source>
        <dbReference type="ARBA" id="ARBA00023012"/>
    </source>
</evidence>
<dbReference type="Proteomes" id="UP000029672">
    <property type="component" value="Chromosome"/>
</dbReference>
<dbReference type="PROSITE" id="PS50109">
    <property type="entry name" value="HIS_KIN"/>
    <property type="match status" value="1"/>
</dbReference>
<dbReference type="InterPro" id="IPR004358">
    <property type="entry name" value="Sig_transdc_His_kin-like_C"/>
</dbReference>
<keyword evidence="7" id="KW-0472">Membrane</keyword>
<sequence>MSSKNNESNLNNTIQRSYIISSSFKMAMLFTILLGLSITSWIYIIYSALGDKVLNHIFPLLIGILCTLSVVVISYLISVFVVKKINYIASSAASIVNTQDFSQRIQSNTNWDDLSNLGCILNILFANIEELLVDIKSVSNNIAHDLKTPLTRLKNRLEILAQNNPNNETVEALKECDKLLEIFNSLLRLNRLEHGRESLSKKRIDIKNIIDDAIDLYEPIFEQNNILLNIDVESKILNIDKNLIFQSIANILDNCYKYSPQDTQISIHTKIQQSKYIIEFIDQGDGINEENVDKIFDRFFREEKSRSQAGNGLGLPLVKKIIQLHNGNIKAQNNISKGLKITISLPLH</sequence>
<evidence type="ECO:0000256" key="7">
    <source>
        <dbReference type="SAM" id="Phobius"/>
    </source>
</evidence>
<dbReference type="SUPFAM" id="SSF55874">
    <property type="entry name" value="ATPase domain of HSP90 chaperone/DNA topoisomerase II/histidine kinase"/>
    <property type="match status" value="1"/>
</dbReference>
<dbReference type="EMBL" id="CP009574">
    <property type="protein sequence ID" value="AIT09979.1"/>
    <property type="molecule type" value="Genomic_DNA"/>
</dbReference>
<dbReference type="InterPro" id="IPR036890">
    <property type="entry name" value="HATPase_C_sf"/>
</dbReference>
<evidence type="ECO:0000313" key="9">
    <source>
        <dbReference type="EMBL" id="AIT09979.1"/>
    </source>
</evidence>
<dbReference type="EC" id="2.7.13.3" evidence="2"/>
<evidence type="ECO:0000256" key="3">
    <source>
        <dbReference type="ARBA" id="ARBA00022553"/>
    </source>
</evidence>
<reference evidence="9 10" key="1">
    <citation type="submission" date="2014-10" db="EMBL/GenBank/DDBJ databases">
        <title>Whole genome sequence of Francisella endociliophora strain FSC1006, isolated from a laboratory culture of the marine ciliate Euplotes raikovi.</title>
        <authorList>
            <person name="Granberg M."/>
            <person name="Backman S."/>
            <person name="Lundmark E."/>
            <person name="Nilsson E."/>
            <person name="Karlsson E."/>
            <person name="Thelaus J."/>
            <person name="Ohrman C."/>
            <person name="Larkeryd A."/>
            <person name="Stenberg P."/>
        </authorList>
    </citation>
    <scope>NUCLEOTIDE SEQUENCE [LARGE SCALE GENOMIC DNA]</scope>
    <source>
        <strain evidence="9 10">FSC1006</strain>
    </source>
</reference>
<dbReference type="SMART" id="SM00387">
    <property type="entry name" value="HATPase_c"/>
    <property type="match status" value="1"/>
</dbReference>
<dbReference type="PANTHER" id="PTHR45453">
    <property type="entry name" value="PHOSPHATE REGULON SENSOR PROTEIN PHOR"/>
    <property type="match status" value="1"/>
</dbReference>
<accession>A0A097ER01</accession>